<protein>
    <submittedName>
        <fullName evidence="1">Phage portal protein, SPP1 Gp6-like</fullName>
    </submittedName>
</protein>
<accession>A0A0S7BTE8</accession>
<proteinExistence type="predicted"/>
<organism evidence="1">
    <name type="scientific">Flexilinea flocculi</name>
    <dbReference type="NCBI Taxonomy" id="1678840"/>
    <lineage>
        <taxon>Bacteria</taxon>
        <taxon>Bacillati</taxon>
        <taxon>Chloroflexota</taxon>
        <taxon>Anaerolineae</taxon>
        <taxon>Anaerolineales</taxon>
        <taxon>Anaerolineaceae</taxon>
        <taxon>Flexilinea</taxon>
    </lineage>
</organism>
<sequence>MAVINPKKIIREWLGIHDNAADPEFFVGTSPQAFRDRPRYNLQETIEDSLTAWRENPIARRIVSITTQYVIGKGIHFKAEQESDDRFLHQFWNHPLNRMDIRIHEWSDELCRSGNLFILLSSDPSGMSYVRAVPASQIQEIKSRDNDLEQPISFGILQPFSINQVPDSCSYGIRHFPAADRLDPTLEPAMLHFTVNRPVGAQWGEPDLSPLLRWISRYSNWLEDRARLNRYRNSFLFVVKARFGNEAQRLQRQQQLNAIPPAPGSILVTGEQEDWSVLSPQLESADANTDGLAMKKMIAAGAGIPLHFLAEPESENKTSAESAGESTYRHFEQRQKYFLWLISDLLQHTLARRAQIDPQINPDCSIQVTGDDISAADNLVLSEAGSKIGELMLQLTDREMISDEEALRIIYRFMGENKSIKAIG</sequence>
<name>A0A0S7BTE8_9CHLR</name>
<keyword evidence="2" id="KW-1185">Reference proteome</keyword>
<dbReference type="EMBL" id="DF968181">
    <property type="protein sequence ID" value="GAP40041.1"/>
    <property type="molecule type" value="Genomic_DNA"/>
</dbReference>
<reference evidence="1" key="1">
    <citation type="journal article" date="2015" name="Genome Announc.">
        <title>Draft Genome Sequence of Anaerolineae Strain TC1, a Novel Isolate from a Methanogenic Wastewater Treatment System.</title>
        <authorList>
            <person name="Matsuura N."/>
            <person name="Tourlousse D.M."/>
            <person name="Sun L."/>
            <person name="Toyonaga M."/>
            <person name="Kuroda K."/>
            <person name="Ohashi A."/>
            <person name="Cruz R."/>
            <person name="Yamaguchi T."/>
            <person name="Sekiguchi Y."/>
        </authorList>
    </citation>
    <scope>NUCLEOTIDE SEQUENCE [LARGE SCALE GENOMIC DNA]</scope>
    <source>
        <strain evidence="1">TC1</strain>
    </source>
</reference>
<dbReference type="STRING" id="1678840.ATC1_134"/>
<dbReference type="Proteomes" id="UP000053370">
    <property type="component" value="Unassembled WGS sequence"/>
</dbReference>
<gene>
    <name evidence="1" type="ORF">ATC1_134</name>
</gene>
<dbReference type="AlphaFoldDB" id="A0A0S7BTE8"/>
<evidence type="ECO:0000313" key="1">
    <source>
        <dbReference type="EMBL" id="GAP40041.1"/>
    </source>
</evidence>
<evidence type="ECO:0000313" key="2">
    <source>
        <dbReference type="Proteomes" id="UP000053370"/>
    </source>
</evidence>